<dbReference type="InterPro" id="IPR014756">
    <property type="entry name" value="Ig_E-set"/>
</dbReference>
<dbReference type="Pfam" id="PF00339">
    <property type="entry name" value="Arrestin_N"/>
    <property type="match status" value="1"/>
</dbReference>
<dbReference type="Gene3D" id="2.60.40.640">
    <property type="match status" value="1"/>
</dbReference>
<dbReference type="InterPro" id="IPR011021">
    <property type="entry name" value="Arrestin-like_N"/>
</dbReference>
<dbReference type="Pfam" id="PF02752">
    <property type="entry name" value="Arrestin_C"/>
    <property type="match status" value="1"/>
</dbReference>
<dbReference type="GO" id="GO:0005886">
    <property type="term" value="C:plasma membrane"/>
    <property type="evidence" value="ECO:0007669"/>
    <property type="project" value="TreeGrafter"/>
</dbReference>
<dbReference type="InterPro" id="IPR014752">
    <property type="entry name" value="Arrestin-like_C"/>
</dbReference>
<reference evidence="2" key="1">
    <citation type="submission" date="2022-08" db="EMBL/GenBank/DDBJ databases">
        <authorList>
            <person name="Kallberg Y."/>
            <person name="Tangrot J."/>
            <person name="Rosling A."/>
        </authorList>
    </citation>
    <scope>NUCLEOTIDE SEQUENCE</scope>
    <source>
        <strain evidence="2">Wild A</strain>
    </source>
</reference>
<evidence type="ECO:0000259" key="1">
    <source>
        <dbReference type="SMART" id="SM01017"/>
    </source>
</evidence>
<evidence type="ECO:0000313" key="3">
    <source>
        <dbReference type="Proteomes" id="UP001153678"/>
    </source>
</evidence>
<proteinExistence type="predicted"/>
<dbReference type="InterPro" id="IPR011022">
    <property type="entry name" value="Arrestin_C-like"/>
</dbReference>
<keyword evidence="3" id="KW-1185">Reference proteome</keyword>
<evidence type="ECO:0000313" key="2">
    <source>
        <dbReference type="EMBL" id="CAI2183604.1"/>
    </source>
</evidence>
<dbReference type="InterPro" id="IPR050357">
    <property type="entry name" value="Arrestin_domain-protein"/>
</dbReference>
<dbReference type="GO" id="GO:0030674">
    <property type="term" value="F:protein-macromolecule adaptor activity"/>
    <property type="evidence" value="ECO:0007669"/>
    <property type="project" value="TreeGrafter"/>
</dbReference>
<dbReference type="GO" id="GO:0070086">
    <property type="term" value="P:ubiquitin-dependent endocytosis"/>
    <property type="evidence" value="ECO:0007669"/>
    <property type="project" value="TreeGrafter"/>
</dbReference>
<dbReference type="Proteomes" id="UP001153678">
    <property type="component" value="Unassembled WGS sequence"/>
</dbReference>
<dbReference type="GO" id="GO:0005829">
    <property type="term" value="C:cytosol"/>
    <property type="evidence" value="ECO:0007669"/>
    <property type="project" value="TreeGrafter"/>
</dbReference>
<accession>A0A9W4SYD4</accession>
<dbReference type="EMBL" id="CAMKVN010003074">
    <property type="protein sequence ID" value="CAI2183604.1"/>
    <property type="molecule type" value="Genomic_DNA"/>
</dbReference>
<protein>
    <submittedName>
        <fullName evidence="2">18000_t:CDS:1</fullName>
    </submittedName>
</protein>
<sequence length="390" mass="44785">MSFDKLERPHDHDKSKFSRFRKLFSQSSYIQIKLMEPTLYFKGNPEESLGCFMRGELIMNLNKPTKIKQIEMKFSGRMKTYKPQCKTLGSRSNHNDNCKECELITFHWIFLSPPTKITPIPPSTISSIKKYHLLPAGIYTFPFELFLPGTLPETILGNVSYKLRAKVIRTGLSSNFRTLQHMTIVRILSNSQGITNSRNWQNSMNHEIAISNKAYSTGDSINIDLEMIPQAKVVHILGLRIELSEKSIYKSRGQQNVKSKVLTTYHTNGFFGGNEEDDEFLPNGIHYHKNFVFPLPKCSNHIHSSWSWKSITISHNLKFYINVKSAVISEKAGITNKFKKEIIEIDIPIILLLCKCAENSPRYDSFSNLGQLYMHDLPPSYEASQSYNNT</sequence>
<dbReference type="GO" id="GO:0031625">
    <property type="term" value="F:ubiquitin protein ligase binding"/>
    <property type="evidence" value="ECO:0007669"/>
    <property type="project" value="TreeGrafter"/>
</dbReference>
<dbReference type="SUPFAM" id="SSF81296">
    <property type="entry name" value="E set domains"/>
    <property type="match status" value="1"/>
</dbReference>
<comment type="caution">
    <text evidence="2">The sequence shown here is derived from an EMBL/GenBank/DDBJ whole genome shotgun (WGS) entry which is preliminary data.</text>
</comment>
<dbReference type="SMART" id="SM01017">
    <property type="entry name" value="Arrestin_C"/>
    <property type="match status" value="1"/>
</dbReference>
<gene>
    <name evidence="2" type="ORF">FWILDA_LOCUS11158</name>
</gene>
<dbReference type="OrthoDB" id="2333384at2759"/>
<organism evidence="2 3">
    <name type="scientific">Funneliformis geosporum</name>
    <dbReference type="NCBI Taxonomy" id="1117311"/>
    <lineage>
        <taxon>Eukaryota</taxon>
        <taxon>Fungi</taxon>
        <taxon>Fungi incertae sedis</taxon>
        <taxon>Mucoromycota</taxon>
        <taxon>Glomeromycotina</taxon>
        <taxon>Glomeromycetes</taxon>
        <taxon>Glomerales</taxon>
        <taxon>Glomeraceae</taxon>
        <taxon>Funneliformis</taxon>
    </lineage>
</organism>
<feature type="domain" description="Arrestin C-terminal-like" evidence="1">
    <location>
        <begin position="200"/>
        <end position="356"/>
    </location>
</feature>
<dbReference type="PANTHER" id="PTHR11188:SF17">
    <property type="entry name" value="FI21816P1"/>
    <property type="match status" value="1"/>
</dbReference>
<dbReference type="AlphaFoldDB" id="A0A9W4SYD4"/>
<dbReference type="PANTHER" id="PTHR11188">
    <property type="entry name" value="ARRESTIN DOMAIN CONTAINING PROTEIN"/>
    <property type="match status" value="1"/>
</dbReference>
<name>A0A9W4SYD4_9GLOM</name>